<dbReference type="InterPro" id="IPR006138">
    <property type="entry name" value="NADH_UQ_OxRdtase_20Kd_su"/>
</dbReference>
<dbReference type="InterPro" id="IPR006137">
    <property type="entry name" value="NADH_UbQ_OxRdtase-like_20kDa"/>
</dbReference>
<dbReference type="Pfam" id="PF01058">
    <property type="entry name" value="Oxidored_q6"/>
    <property type="match status" value="1"/>
</dbReference>
<dbReference type="EMBL" id="CAEZWV010000055">
    <property type="protein sequence ID" value="CAB4685902.1"/>
    <property type="molecule type" value="Genomic_DNA"/>
</dbReference>
<dbReference type="FunFam" id="3.40.50.12280:FF:000004">
    <property type="entry name" value="NADH-quinone oxidoreductase subunit B"/>
    <property type="match status" value="1"/>
</dbReference>
<keyword evidence="3" id="KW-0004">4Fe-4S</keyword>
<evidence type="ECO:0000256" key="3">
    <source>
        <dbReference type="ARBA" id="ARBA00022485"/>
    </source>
</evidence>
<name>A0A6J6NI63_9ZZZZ</name>
<keyword evidence="8" id="KW-0411">Iron-sulfur</keyword>
<evidence type="ECO:0000256" key="8">
    <source>
        <dbReference type="ARBA" id="ARBA00023014"/>
    </source>
</evidence>
<gene>
    <name evidence="12" type="ORF">UFOPK2295_01668</name>
</gene>
<dbReference type="AlphaFoldDB" id="A0A6J6NI63"/>
<comment type="similarity">
    <text evidence="1">Belongs to the complex I 20 kDa subunit family.</text>
</comment>
<protein>
    <submittedName>
        <fullName evidence="12">Unannotated protein</fullName>
    </submittedName>
</protein>
<dbReference type="GO" id="GO:0048038">
    <property type="term" value="F:quinone binding"/>
    <property type="evidence" value="ECO:0007669"/>
    <property type="project" value="UniProtKB-KW"/>
</dbReference>
<dbReference type="GO" id="GO:0045271">
    <property type="term" value="C:respiratory chain complex I"/>
    <property type="evidence" value="ECO:0007669"/>
    <property type="project" value="TreeGrafter"/>
</dbReference>
<proteinExistence type="inferred from homology"/>
<dbReference type="NCBIfam" id="NF005012">
    <property type="entry name" value="PRK06411.1"/>
    <property type="match status" value="1"/>
</dbReference>
<reference evidence="12" key="1">
    <citation type="submission" date="2020-05" db="EMBL/GenBank/DDBJ databases">
        <authorList>
            <person name="Chiriac C."/>
            <person name="Salcher M."/>
            <person name="Ghai R."/>
            <person name="Kavagutti S V."/>
        </authorList>
    </citation>
    <scope>NUCLEOTIDE SEQUENCE</scope>
</reference>
<keyword evidence="6" id="KW-1278">Translocase</keyword>
<keyword evidence="5" id="KW-0479">Metal-binding</keyword>
<organism evidence="12">
    <name type="scientific">freshwater metagenome</name>
    <dbReference type="NCBI Taxonomy" id="449393"/>
    <lineage>
        <taxon>unclassified sequences</taxon>
        <taxon>metagenomes</taxon>
        <taxon>ecological metagenomes</taxon>
    </lineage>
</organism>
<dbReference type="Gene3D" id="3.40.50.12280">
    <property type="match status" value="1"/>
</dbReference>
<dbReference type="NCBIfam" id="TIGR01957">
    <property type="entry name" value="nuoB_fam"/>
    <property type="match status" value="1"/>
</dbReference>
<dbReference type="GO" id="GO:0015990">
    <property type="term" value="P:electron transport coupled proton transport"/>
    <property type="evidence" value="ECO:0007669"/>
    <property type="project" value="TreeGrafter"/>
</dbReference>
<dbReference type="PANTHER" id="PTHR11995:SF14">
    <property type="entry name" value="NADH DEHYDROGENASE [UBIQUINONE] IRON-SULFUR PROTEIN 7, MITOCHONDRIAL"/>
    <property type="match status" value="1"/>
</dbReference>
<feature type="domain" description="NADH:ubiquinone oxidoreductase-like 20kDa subunit" evidence="11">
    <location>
        <begin position="45"/>
        <end position="153"/>
    </location>
</feature>
<evidence type="ECO:0000313" key="12">
    <source>
        <dbReference type="EMBL" id="CAB4685902.1"/>
    </source>
</evidence>
<evidence type="ECO:0000256" key="9">
    <source>
        <dbReference type="ARBA" id="ARBA00023027"/>
    </source>
</evidence>
<dbReference type="GO" id="GO:0008137">
    <property type="term" value="F:NADH dehydrogenase (ubiquinone) activity"/>
    <property type="evidence" value="ECO:0007669"/>
    <property type="project" value="InterPro"/>
</dbReference>
<evidence type="ECO:0000256" key="10">
    <source>
        <dbReference type="ARBA" id="ARBA00023136"/>
    </source>
</evidence>
<dbReference type="HAMAP" id="MF_01356">
    <property type="entry name" value="NDH1_NuoB"/>
    <property type="match status" value="1"/>
</dbReference>
<keyword evidence="9" id="KW-0520">NAD</keyword>
<dbReference type="SUPFAM" id="SSF56770">
    <property type="entry name" value="HydA/Nqo6-like"/>
    <property type="match status" value="1"/>
</dbReference>
<evidence type="ECO:0000259" key="11">
    <source>
        <dbReference type="Pfam" id="PF01058"/>
    </source>
</evidence>
<evidence type="ECO:0000256" key="4">
    <source>
        <dbReference type="ARBA" id="ARBA00022719"/>
    </source>
</evidence>
<evidence type="ECO:0000256" key="1">
    <source>
        <dbReference type="ARBA" id="ARBA00009173"/>
    </source>
</evidence>
<dbReference type="PANTHER" id="PTHR11995">
    <property type="entry name" value="NADH DEHYDROGENASE"/>
    <property type="match status" value="1"/>
</dbReference>
<keyword evidence="7" id="KW-0408">Iron</keyword>
<keyword evidence="2" id="KW-1003">Cell membrane</keyword>
<dbReference type="GO" id="GO:0051539">
    <property type="term" value="F:4 iron, 4 sulfur cluster binding"/>
    <property type="evidence" value="ECO:0007669"/>
    <property type="project" value="UniProtKB-KW"/>
</dbReference>
<dbReference type="GO" id="GO:0046872">
    <property type="term" value="F:metal ion binding"/>
    <property type="evidence" value="ECO:0007669"/>
    <property type="project" value="UniProtKB-KW"/>
</dbReference>
<sequence length="193" mass="20781">MGLAQNVLDDGLGGLEHNFVTARVEDLVKWSRSRSSWAASFGLACCAIEMMGTGASHYDISRFGMEVFRASPRQADIMIVAGRVSQKMAPVLRQVYDQMMEPKWVISMGVCASSGGMFNNYAIVQGVDQIVPVDVYAPGCPPTPETLIHAIETLHQLIEDGEIMRRREANNGGAGVELDAHAPSAISVALGSK</sequence>
<evidence type="ECO:0000256" key="6">
    <source>
        <dbReference type="ARBA" id="ARBA00022967"/>
    </source>
</evidence>
<evidence type="ECO:0000256" key="7">
    <source>
        <dbReference type="ARBA" id="ARBA00023004"/>
    </source>
</evidence>
<evidence type="ECO:0000256" key="2">
    <source>
        <dbReference type="ARBA" id="ARBA00022475"/>
    </source>
</evidence>
<keyword evidence="10" id="KW-0472">Membrane</keyword>
<keyword evidence="4" id="KW-0874">Quinone</keyword>
<accession>A0A6J6NI63</accession>
<dbReference type="GO" id="GO:0009060">
    <property type="term" value="P:aerobic respiration"/>
    <property type="evidence" value="ECO:0007669"/>
    <property type="project" value="TreeGrafter"/>
</dbReference>
<evidence type="ECO:0000256" key="5">
    <source>
        <dbReference type="ARBA" id="ARBA00022723"/>
    </source>
</evidence>